<evidence type="ECO:0000256" key="3">
    <source>
        <dbReference type="ARBA" id="ARBA00022490"/>
    </source>
</evidence>
<accession>A0A183DXY9</accession>
<dbReference type="InterPro" id="IPR045135">
    <property type="entry name" value="Rpn7_N"/>
</dbReference>
<keyword evidence="8" id="KW-1185">Reference proteome</keyword>
<reference evidence="7 8" key="2">
    <citation type="submission" date="2018-11" db="EMBL/GenBank/DDBJ databases">
        <authorList>
            <consortium name="Pathogen Informatics"/>
        </authorList>
    </citation>
    <scope>NUCLEOTIDE SEQUENCE [LARGE SCALE GENOMIC DNA]</scope>
</reference>
<comment type="subcellular location">
    <subcellularLocation>
        <location evidence="2">Cytoplasm</location>
    </subcellularLocation>
    <subcellularLocation>
        <location evidence="1">Nucleus</location>
    </subcellularLocation>
</comment>
<dbReference type="GO" id="GO:0008180">
    <property type="term" value="C:COP9 signalosome"/>
    <property type="evidence" value="ECO:0007669"/>
    <property type="project" value="UniProtKB-KW"/>
</dbReference>
<dbReference type="PANTHER" id="PTHR14145">
    <property type="entry name" value="26S PROTESOME SUBUNIT 6"/>
    <property type="match status" value="1"/>
</dbReference>
<evidence type="ECO:0000313" key="7">
    <source>
        <dbReference type="EMBL" id="VDN22579.1"/>
    </source>
</evidence>
<feature type="domain" description="26S proteasome regulatory subunit Rpn7 N-terminal" evidence="6">
    <location>
        <begin position="97"/>
        <end position="172"/>
    </location>
</feature>
<dbReference type="EMBL" id="UYRT01080353">
    <property type="protein sequence ID" value="VDN22579.1"/>
    <property type="molecule type" value="Genomic_DNA"/>
</dbReference>
<dbReference type="Gene3D" id="1.25.40.570">
    <property type="match status" value="1"/>
</dbReference>
<dbReference type="Pfam" id="PF10602">
    <property type="entry name" value="RPN7"/>
    <property type="match status" value="1"/>
</dbReference>
<name>A0A183DXY9_9BILA</name>
<dbReference type="OrthoDB" id="422427at2759"/>
<dbReference type="WBParaSite" id="GPUH_0001359501-mRNA-1">
    <property type="protein sequence ID" value="GPUH_0001359501-mRNA-1"/>
    <property type="gene ID" value="GPUH_0001359501"/>
</dbReference>
<dbReference type="GO" id="GO:0005737">
    <property type="term" value="C:cytoplasm"/>
    <property type="evidence" value="ECO:0007669"/>
    <property type="project" value="UniProtKB-SubCell"/>
</dbReference>
<dbReference type="PANTHER" id="PTHR14145:SF2">
    <property type="entry name" value="COP9 SIGNALOSOME COMPLEX SUBUNIT 1"/>
    <property type="match status" value="1"/>
</dbReference>
<protein>
    <submittedName>
        <fullName evidence="9">RPN7 domain-containing protein</fullName>
    </submittedName>
</protein>
<reference evidence="9" key="1">
    <citation type="submission" date="2016-06" db="UniProtKB">
        <authorList>
            <consortium name="WormBaseParasite"/>
        </authorList>
    </citation>
    <scope>IDENTIFICATION</scope>
</reference>
<dbReference type="Proteomes" id="UP000271098">
    <property type="component" value="Unassembled WGS sequence"/>
</dbReference>
<sequence length="174" mass="19571">MPMITVNTASVSLDEVQSSYKGHGLINRLLFVSEVCLPLQKDALIMLIRYLVENTVNVQTYALAHHRLELLRGAAPVTESPGATFCENAVDGWAHLDSQWMDKTSMKAQTQLDVLIAEFNRQKEEGVKESTRRAFNDVFEQHIAMGQLQEAAKLYSHGIREYCTSPKHVIQVAQ</sequence>
<dbReference type="AlphaFoldDB" id="A0A183DXY9"/>
<evidence type="ECO:0000256" key="2">
    <source>
        <dbReference type="ARBA" id="ARBA00004496"/>
    </source>
</evidence>
<keyword evidence="3" id="KW-0963">Cytoplasm</keyword>
<evidence type="ECO:0000313" key="9">
    <source>
        <dbReference type="WBParaSite" id="GPUH_0001359501-mRNA-1"/>
    </source>
</evidence>
<organism evidence="9">
    <name type="scientific">Gongylonema pulchrum</name>
    <dbReference type="NCBI Taxonomy" id="637853"/>
    <lineage>
        <taxon>Eukaryota</taxon>
        <taxon>Metazoa</taxon>
        <taxon>Ecdysozoa</taxon>
        <taxon>Nematoda</taxon>
        <taxon>Chromadorea</taxon>
        <taxon>Rhabditida</taxon>
        <taxon>Spirurina</taxon>
        <taxon>Spiruromorpha</taxon>
        <taxon>Spiruroidea</taxon>
        <taxon>Gongylonematidae</taxon>
        <taxon>Gongylonema</taxon>
    </lineage>
</organism>
<keyword evidence="4" id="KW-0736">Signalosome</keyword>
<evidence type="ECO:0000313" key="8">
    <source>
        <dbReference type="Proteomes" id="UP000271098"/>
    </source>
</evidence>
<evidence type="ECO:0000256" key="4">
    <source>
        <dbReference type="ARBA" id="ARBA00022790"/>
    </source>
</evidence>
<evidence type="ECO:0000256" key="1">
    <source>
        <dbReference type="ARBA" id="ARBA00004123"/>
    </source>
</evidence>
<gene>
    <name evidence="7" type="ORF">GPUH_LOCUS13577</name>
</gene>
<keyword evidence="5" id="KW-0539">Nucleus</keyword>
<evidence type="ECO:0000256" key="5">
    <source>
        <dbReference type="ARBA" id="ARBA00023242"/>
    </source>
</evidence>
<dbReference type="InterPro" id="IPR019585">
    <property type="entry name" value="Rpn7/CSN1"/>
</dbReference>
<evidence type="ECO:0000259" key="6">
    <source>
        <dbReference type="Pfam" id="PF10602"/>
    </source>
</evidence>
<proteinExistence type="predicted"/>